<proteinExistence type="predicted"/>
<dbReference type="EMBL" id="CP159925">
    <property type="protein sequence ID" value="XCO75440.1"/>
    <property type="molecule type" value="Genomic_DNA"/>
</dbReference>
<dbReference type="RefSeq" id="WP_363798463.1">
    <property type="nucleotide sequence ID" value="NZ_CP159925.1"/>
</dbReference>
<evidence type="ECO:0000313" key="1">
    <source>
        <dbReference type="EMBL" id="XCO75440.1"/>
    </source>
</evidence>
<organism evidence="1">
    <name type="scientific">Lysobacter firmicutimachus</name>
    <dbReference type="NCBI Taxonomy" id="1792846"/>
    <lineage>
        <taxon>Bacteria</taxon>
        <taxon>Pseudomonadati</taxon>
        <taxon>Pseudomonadota</taxon>
        <taxon>Gammaproteobacteria</taxon>
        <taxon>Lysobacterales</taxon>
        <taxon>Lysobacteraceae</taxon>
        <taxon>Lysobacter</taxon>
    </lineage>
</organism>
<gene>
    <name evidence="1" type="ORF">ABU614_01165</name>
</gene>
<reference evidence="1" key="1">
    <citation type="submission" date="2024-06" db="EMBL/GenBank/DDBJ databases">
        <authorList>
            <person name="Li S."/>
        </authorList>
    </citation>
    <scope>NUCLEOTIDE SEQUENCE</scope>
    <source>
        <strain evidence="1">SR10</strain>
    </source>
</reference>
<sequence>MPGNPRLQDRYPNGDGIFTPLRELSSAELDAQIQRLIALAQHHDEHAQALIEYRDHVFDRSRHGR</sequence>
<dbReference type="AlphaFoldDB" id="A0AAU8MT37"/>
<protein>
    <submittedName>
        <fullName evidence="1">Uncharacterized protein</fullName>
    </submittedName>
</protein>
<name>A0AAU8MT37_9GAMM</name>
<accession>A0AAU8MT37</accession>